<comment type="caution">
    <text evidence="9">The sequence shown here is derived from an EMBL/GenBank/DDBJ whole genome shotgun (WGS) entry which is preliminary data.</text>
</comment>
<dbReference type="UniPathway" id="UPA00077">
    <property type="reaction ID" value="UER00155"/>
</dbReference>
<keyword evidence="5 9" id="KW-0418">Kinase</keyword>
<accession>A0A1E2UJK4</accession>
<dbReference type="GO" id="GO:0046656">
    <property type="term" value="P:folic acid biosynthetic process"/>
    <property type="evidence" value="ECO:0007669"/>
    <property type="project" value="UniProtKB-KW"/>
</dbReference>
<feature type="domain" description="7,8-dihydro-6-hydroxymethylpterin-pyrophosphokinase" evidence="8">
    <location>
        <begin position="90"/>
        <end position="101"/>
    </location>
</feature>
<evidence type="ECO:0000256" key="5">
    <source>
        <dbReference type="ARBA" id="ARBA00022777"/>
    </source>
</evidence>
<keyword evidence="4" id="KW-0547">Nucleotide-binding</keyword>
<dbReference type="RefSeq" id="WP_069006276.1">
    <property type="nucleotide sequence ID" value="NZ_LVJW01000006.1"/>
</dbReference>
<dbReference type="InterPro" id="IPR035907">
    <property type="entry name" value="Hppk_sf"/>
</dbReference>
<dbReference type="SUPFAM" id="SSF55083">
    <property type="entry name" value="6-hydroxymethyl-7,8-dihydropterin pyrophosphokinase, HPPK"/>
    <property type="match status" value="1"/>
</dbReference>
<keyword evidence="10" id="KW-1185">Reference proteome</keyword>
<dbReference type="GO" id="GO:0005524">
    <property type="term" value="F:ATP binding"/>
    <property type="evidence" value="ECO:0007669"/>
    <property type="project" value="UniProtKB-KW"/>
</dbReference>
<dbReference type="NCBIfam" id="TIGR01498">
    <property type="entry name" value="folK"/>
    <property type="match status" value="1"/>
</dbReference>
<evidence type="ECO:0000256" key="6">
    <source>
        <dbReference type="ARBA" id="ARBA00022840"/>
    </source>
</evidence>
<dbReference type="GO" id="GO:0003848">
    <property type="term" value="F:2-amino-4-hydroxy-6-hydroxymethyldihydropteridine diphosphokinase activity"/>
    <property type="evidence" value="ECO:0007669"/>
    <property type="project" value="UniProtKB-EC"/>
</dbReference>
<evidence type="ECO:0000259" key="8">
    <source>
        <dbReference type="PROSITE" id="PS00794"/>
    </source>
</evidence>
<evidence type="ECO:0000256" key="2">
    <source>
        <dbReference type="ARBA" id="ARBA00013253"/>
    </source>
</evidence>
<organism evidence="9 10">
    <name type="scientific">Candidatus Thiodiazotropha endoloripes</name>
    <dbReference type="NCBI Taxonomy" id="1818881"/>
    <lineage>
        <taxon>Bacteria</taxon>
        <taxon>Pseudomonadati</taxon>
        <taxon>Pseudomonadota</taxon>
        <taxon>Gammaproteobacteria</taxon>
        <taxon>Chromatiales</taxon>
        <taxon>Sedimenticolaceae</taxon>
        <taxon>Candidatus Thiodiazotropha</taxon>
    </lineage>
</organism>
<gene>
    <name evidence="9" type="ORF">A3196_18510</name>
</gene>
<dbReference type="Gene3D" id="3.30.70.560">
    <property type="entry name" value="7,8-Dihydro-6-hydroxymethylpterin-pyrophosphokinase HPPK"/>
    <property type="match status" value="1"/>
</dbReference>
<keyword evidence="6" id="KW-0067">ATP-binding</keyword>
<evidence type="ECO:0000313" key="9">
    <source>
        <dbReference type="EMBL" id="ODB94512.1"/>
    </source>
</evidence>
<dbReference type="GO" id="GO:0016301">
    <property type="term" value="F:kinase activity"/>
    <property type="evidence" value="ECO:0007669"/>
    <property type="project" value="UniProtKB-KW"/>
</dbReference>
<proteinExistence type="predicted"/>
<dbReference type="EC" id="2.7.6.3" evidence="2"/>
<name>A0A1E2UJK4_9GAMM</name>
<evidence type="ECO:0000256" key="1">
    <source>
        <dbReference type="ARBA" id="ARBA00005051"/>
    </source>
</evidence>
<evidence type="ECO:0000256" key="3">
    <source>
        <dbReference type="ARBA" id="ARBA00022679"/>
    </source>
</evidence>
<dbReference type="OrthoDB" id="9790168at2"/>
<dbReference type="EMBL" id="LVJZ01000004">
    <property type="protein sequence ID" value="ODB94512.1"/>
    <property type="molecule type" value="Genomic_DNA"/>
</dbReference>
<sequence length="176" mass="19899">MTDTARVRAWLSLGSNQSPRRYLPSAIADLRESFGNLTISTVYESEAVGFTGENFLNLVVGIHTSLSVEAVNRRLKEIETRHGRVRNEERFAARTLDIDLLTYGDQIIEGDGIRLPRDEILRYAFVLLPLSEVASDEIHPEEGKSYQQLWQGFDRSAQALWPVVLELEREDRAPGG</sequence>
<dbReference type="Pfam" id="PF01288">
    <property type="entry name" value="HPPK"/>
    <property type="match status" value="1"/>
</dbReference>
<dbReference type="GO" id="GO:0046654">
    <property type="term" value="P:tetrahydrofolate biosynthetic process"/>
    <property type="evidence" value="ECO:0007669"/>
    <property type="project" value="UniProtKB-UniPathway"/>
</dbReference>
<keyword evidence="7" id="KW-0289">Folate biosynthesis</keyword>
<evidence type="ECO:0000313" key="10">
    <source>
        <dbReference type="Proteomes" id="UP000094849"/>
    </source>
</evidence>
<dbReference type="CDD" id="cd00483">
    <property type="entry name" value="HPPK"/>
    <property type="match status" value="1"/>
</dbReference>
<dbReference type="PROSITE" id="PS00794">
    <property type="entry name" value="HPPK"/>
    <property type="match status" value="1"/>
</dbReference>
<keyword evidence="3" id="KW-0808">Transferase</keyword>
<evidence type="ECO:0000256" key="7">
    <source>
        <dbReference type="ARBA" id="ARBA00022909"/>
    </source>
</evidence>
<comment type="pathway">
    <text evidence="1">Cofactor biosynthesis; tetrahydrofolate biosynthesis; 2-amino-4-hydroxy-6-hydroxymethyl-7,8-dihydropteridine diphosphate from 7,8-dihydroneopterin triphosphate: step 4/4.</text>
</comment>
<evidence type="ECO:0000256" key="4">
    <source>
        <dbReference type="ARBA" id="ARBA00022741"/>
    </source>
</evidence>
<protein>
    <recommendedName>
        <fullName evidence="2">2-amino-4-hydroxy-6-hydroxymethyldihydropteridine diphosphokinase</fullName>
        <ecNumber evidence="2">2.7.6.3</ecNumber>
    </recommendedName>
</protein>
<dbReference type="PANTHER" id="PTHR43071">
    <property type="entry name" value="2-AMINO-4-HYDROXY-6-HYDROXYMETHYLDIHYDROPTERIDINE PYROPHOSPHOKINASE"/>
    <property type="match status" value="1"/>
</dbReference>
<dbReference type="STRING" id="1818881.A3196_18510"/>
<reference evidence="9 10" key="1">
    <citation type="submission" date="2016-03" db="EMBL/GenBank/DDBJ databases">
        <title>Chemosynthetic sulphur-oxidizing symbionts of marine invertebrate animals are capable of nitrogen fixation.</title>
        <authorList>
            <person name="Petersen J.M."/>
            <person name="Kemper A."/>
            <person name="Gruber-Vodicka H."/>
            <person name="Cardini U."/>
            <person name="Geest Mvander."/>
            <person name="Kleiner M."/>
            <person name="Bulgheresi S."/>
            <person name="Fussmann M."/>
            <person name="Herbold C."/>
            <person name="Seah B.K.B."/>
            <person name="Antony C.Paul."/>
            <person name="Liu D."/>
            <person name="Belitz A."/>
            <person name="Weber M."/>
        </authorList>
    </citation>
    <scope>NUCLEOTIDE SEQUENCE [LARGE SCALE GENOMIC DNA]</scope>
    <source>
        <strain evidence="9">G_D</strain>
    </source>
</reference>
<dbReference type="InterPro" id="IPR000550">
    <property type="entry name" value="Hppk"/>
</dbReference>
<dbReference type="PANTHER" id="PTHR43071:SF2">
    <property type="entry name" value="2-AMINO-4-HYDROXY-6-HYDROXYMETHYLDIHYDROPTERIDINE PYROPHOSPHOKINASE"/>
    <property type="match status" value="1"/>
</dbReference>
<dbReference type="Proteomes" id="UP000094849">
    <property type="component" value="Unassembled WGS sequence"/>
</dbReference>
<dbReference type="AlphaFoldDB" id="A0A1E2UJK4"/>